<dbReference type="InterPro" id="IPR036028">
    <property type="entry name" value="SH3-like_dom_sf"/>
</dbReference>
<dbReference type="InterPro" id="IPR035522">
    <property type="entry name" value="Sho1_SH3"/>
</dbReference>
<keyword evidence="8 11" id="KW-0472">Membrane</keyword>
<keyword evidence="4" id="KW-1003">Cell membrane</keyword>
<protein>
    <recommendedName>
        <fullName evidence="12">SH3 domain-containing protein</fullName>
    </recommendedName>
</protein>
<evidence type="ECO:0000256" key="2">
    <source>
        <dbReference type="ARBA" id="ARBA00009739"/>
    </source>
</evidence>
<dbReference type="OrthoDB" id="5983572at2759"/>
<name>A0A077WI05_9FUNG</name>
<proteinExistence type="inferred from homology"/>
<evidence type="ECO:0000259" key="12">
    <source>
        <dbReference type="PROSITE" id="PS50002"/>
    </source>
</evidence>
<feature type="domain" description="SH3" evidence="12">
    <location>
        <begin position="195"/>
        <end position="252"/>
    </location>
</feature>
<keyword evidence="5 11" id="KW-0812">Transmembrane</keyword>
<dbReference type="InterPro" id="IPR001452">
    <property type="entry name" value="SH3_domain"/>
</dbReference>
<gene>
    <name evidence="13" type="ORF">LRAMOSA09190</name>
</gene>
<evidence type="ECO:0000256" key="1">
    <source>
        <dbReference type="ARBA" id="ARBA00004651"/>
    </source>
</evidence>
<evidence type="ECO:0000256" key="3">
    <source>
        <dbReference type="ARBA" id="ARBA00022443"/>
    </source>
</evidence>
<sequence length="252" mass="27977">MLNNNPTIHASAGLAAIGWLIMFIGACAAHARGGAWWVIVYQLLFLIGFYIVVSRSLFKQYRFAILTFLAIGITMLTQLLGAFVGSSNGAAQASAAGSCILIIMQYFWVFVFGSEEDSAVHRWIFGQTHHNTSPTAIATPAPFYESKSAYSDDVYSQQQQQQQQKETSHQPSSDEAIAHDSAVHNENSINGSAKMTRDEARAIHAYRANPEDPNELSFEKNEVLEILDRHGNWWQARKYDGSTGIVPSNYVR</sequence>
<feature type="transmembrane region" description="Helical" evidence="11">
    <location>
        <begin position="90"/>
        <end position="112"/>
    </location>
</feature>
<dbReference type="EMBL" id="LK023321">
    <property type="protein sequence ID" value="CDS06663.1"/>
    <property type="molecule type" value="Genomic_DNA"/>
</dbReference>
<evidence type="ECO:0000256" key="9">
    <source>
        <dbReference type="PROSITE-ProRule" id="PRU00192"/>
    </source>
</evidence>
<reference evidence="13" key="1">
    <citation type="journal article" date="2014" name="Genome Announc.">
        <title>De novo whole-genome sequence and genome annotation of Lichtheimia ramosa.</title>
        <authorList>
            <person name="Linde J."/>
            <person name="Schwartze V."/>
            <person name="Binder U."/>
            <person name="Lass-Florl C."/>
            <person name="Voigt K."/>
            <person name="Horn F."/>
        </authorList>
    </citation>
    <scope>NUCLEOTIDE SEQUENCE</scope>
    <source>
        <strain evidence="13">JMRC FSU:6197</strain>
    </source>
</reference>
<comment type="similarity">
    <text evidence="2">Belongs to the SHO1 family.</text>
</comment>
<keyword evidence="3 9" id="KW-0728">SH3 domain</keyword>
<accession>A0A077WI05</accession>
<dbReference type="GO" id="GO:0005886">
    <property type="term" value="C:plasma membrane"/>
    <property type="evidence" value="ECO:0007669"/>
    <property type="project" value="UniProtKB-SubCell"/>
</dbReference>
<evidence type="ECO:0000256" key="10">
    <source>
        <dbReference type="SAM" id="MobiDB-lite"/>
    </source>
</evidence>
<comment type="subcellular location">
    <subcellularLocation>
        <location evidence="1">Cell membrane</location>
        <topology evidence="1">Multi-pass membrane protein</topology>
    </subcellularLocation>
</comment>
<dbReference type="PROSITE" id="PS50002">
    <property type="entry name" value="SH3"/>
    <property type="match status" value="1"/>
</dbReference>
<keyword evidence="6 11" id="KW-1133">Transmembrane helix</keyword>
<evidence type="ECO:0000256" key="5">
    <source>
        <dbReference type="ARBA" id="ARBA00022692"/>
    </source>
</evidence>
<dbReference type="PRINTS" id="PR00452">
    <property type="entry name" value="SH3DOMAIN"/>
</dbReference>
<feature type="transmembrane region" description="Helical" evidence="11">
    <location>
        <begin position="65"/>
        <end position="84"/>
    </location>
</feature>
<evidence type="ECO:0000256" key="7">
    <source>
        <dbReference type="ARBA" id="ARBA00023016"/>
    </source>
</evidence>
<evidence type="ECO:0000256" key="8">
    <source>
        <dbReference type="ARBA" id="ARBA00023136"/>
    </source>
</evidence>
<keyword evidence="7" id="KW-0346">Stress response</keyword>
<dbReference type="Pfam" id="PF00018">
    <property type="entry name" value="SH3_1"/>
    <property type="match status" value="1"/>
</dbReference>
<evidence type="ECO:0000256" key="6">
    <source>
        <dbReference type="ARBA" id="ARBA00022989"/>
    </source>
</evidence>
<organism evidence="13">
    <name type="scientific">Lichtheimia ramosa</name>
    <dbReference type="NCBI Taxonomy" id="688394"/>
    <lineage>
        <taxon>Eukaryota</taxon>
        <taxon>Fungi</taxon>
        <taxon>Fungi incertae sedis</taxon>
        <taxon>Mucoromycota</taxon>
        <taxon>Mucoromycotina</taxon>
        <taxon>Mucoromycetes</taxon>
        <taxon>Mucorales</taxon>
        <taxon>Lichtheimiaceae</taxon>
        <taxon>Lichtheimia</taxon>
    </lineage>
</organism>
<feature type="transmembrane region" description="Helical" evidence="11">
    <location>
        <begin position="12"/>
        <end position="29"/>
    </location>
</feature>
<dbReference type="SUPFAM" id="SSF50044">
    <property type="entry name" value="SH3-domain"/>
    <property type="match status" value="1"/>
</dbReference>
<feature type="region of interest" description="Disordered" evidence="10">
    <location>
        <begin position="154"/>
        <end position="175"/>
    </location>
</feature>
<dbReference type="Gene3D" id="2.30.30.40">
    <property type="entry name" value="SH3 Domains"/>
    <property type="match status" value="1"/>
</dbReference>
<evidence type="ECO:0000256" key="11">
    <source>
        <dbReference type="SAM" id="Phobius"/>
    </source>
</evidence>
<dbReference type="CDD" id="cd11855">
    <property type="entry name" value="SH3_Sho1p"/>
    <property type="match status" value="1"/>
</dbReference>
<evidence type="ECO:0000256" key="4">
    <source>
        <dbReference type="ARBA" id="ARBA00022475"/>
    </source>
</evidence>
<feature type="transmembrane region" description="Helical" evidence="11">
    <location>
        <begin position="35"/>
        <end position="53"/>
    </location>
</feature>
<dbReference type="AlphaFoldDB" id="A0A077WI05"/>
<dbReference type="SMART" id="SM00326">
    <property type="entry name" value="SH3"/>
    <property type="match status" value="1"/>
</dbReference>
<evidence type="ECO:0000313" key="13">
    <source>
        <dbReference type="EMBL" id="CDS06663.1"/>
    </source>
</evidence>